<keyword evidence="3" id="KW-0732">Signal</keyword>
<dbReference type="Proteomes" id="UP000253772">
    <property type="component" value="Chromosome c1"/>
</dbReference>
<dbReference type="GO" id="GO:0015979">
    <property type="term" value="P:photosynthesis"/>
    <property type="evidence" value="ECO:0007669"/>
    <property type="project" value="UniProtKB-KW"/>
</dbReference>
<feature type="signal peptide" evidence="3">
    <location>
        <begin position="1"/>
        <end position="19"/>
    </location>
</feature>
<dbReference type="PANTHER" id="PTHR47199:SF2">
    <property type="entry name" value="PHOTOSYSTEM II STABILITY_ASSEMBLY FACTOR HCF136, CHLOROPLASTIC"/>
    <property type="match status" value="1"/>
</dbReference>
<dbReference type="CDD" id="cd15482">
    <property type="entry name" value="Sialidase_non-viral"/>
    <property type="match status" value="1"/>
</dbReference>
<evidence type="ECO:0000256" key="1">
    <source>
        <dbReference type="ARBA" id="ARBA00022531"/>
    </source>
</evidence>
<dbReference type="AlphaFoldDB" id="A0A482IPV0"/>
<dbReference type="Gene3D" id="2.130.10.10">
    <property type="entry name" value="YVTN repeat-like/Quinoprotein amine dehydrogenase"/>
    <property type="match status" value="2"/>
</dbReference>
<organism evidence="5 6">
    <name type="scientific">Cupriavidus metallidurans</name>
    <dbReference type="NCBI Taxonomy" id="119219"/>
    <lineage>
        <taxon>Bacteria</taxon>
        <taxon>Pseudomonadati</taxon>
        <taxon>Pseudomonadota</taxon>
        <taxon>Betaproteobacteria</taxon>
        <taxon>Burkholderiales</taxon>
        <taxon>Burkholderiaceae</taxon>
        <taxon>Cupriavidus</taxon>
    </lineage>
</organism>
<dbReference type="Pfam" id="PF14870">
    <property type="entry name" value="PSII_BNR"/>
    <property type="match status" value="1"/>
</dbReference>
<sequence>MKRTLVAIIALCGAAAVQAQSAQLAQSAHSKGGVASWTTKPAHTWAAATHMTLLDATRAGKRIVAVGEHGIVLLSDDEGKTYRQALSVPLSATLSAVTFADDKHGWVVGQWGAILATSDGGETWTTQRMDTTVDQPLFSVLFTNDHDGIAVGLWSLMLQTHDGGKTWTKVTLPKPPDGGKTDRNLYHVFADRQGTLYISAEQGIVLKSIDGGADWSYLATGSKGSLWSGVAMPDGRIVVGGLLGSLFQSSDSGVSWSPLKAETKSSITSLVAAGSVLIAVGLDGLVMQQRANGAPFEVAQRPDRAALTAVVIDAGGKPILFSNDGALAGP</sequence>
<dbReference type="GO" id="GO:0016787">
    <property type="term" value="F:hydrolase activity"/>
    <property type="evidence" value="ECO:0007669"/>
    <property type="project" value="UniProtKB-KW"/>
</dbReference>
<keyword evidence="1" id="KW-0602">Photosynthesis</keyword>
<reference evidence="5 6" key="1">
    <citation type="submission" date="2019-03" db="EMBL/GenBank/DDBJ databases">
        <title>Comparative insights into the high quality Complete genome sequence of highly metal resistant Cupriavidus metallidurans strain BS1 isolated from a gold-copper mine.</title>
        <authorList>
            <person name="Mazhar H.S."/>
            <person name="Rensing C."/>
        </authorList>
    </citation>
    <scope>NUCLEOTIDE SEQUENCE [LARGE SCALE GENOMIC DNA]</scope>
    <source>
        <strain evidence="5 6">BS1</strain>
    </source>
</reference>
<accession>A0A482IPV0</accession>
<dbReference type="GO" id="GO:0009523">
    <property type="term" value="C:photosystem II"/>
    <property type="evidence" value="ECO:0007669"/>
    <property type="project" value="UniProtKB-KW"/>
</dbReference>
<protein>
    <submittedName>
        <fullName evidence="5">Glycosyl hydrolase</fullName>
    </submittedName>
</protein>
<dbReference type="EMBL" id="CP037900">
    <property type="protein sequence ID" value="QBP09952.1"/>
    <property type="molecule type" value="Genomic_DNA"/>
</dbReference>
<dbReference type="InterPro" id="IPR028203">
    <property type="entry name" value="PSII_CF48-like_dom"/>
</dbReference>
<keyword evidence="5" id="KW-0378">Hydrolase</keyword>
<gene>
    <name evidence="5" type="ORF">DDF84_009345</name>
</gene>
<feature type="chain" id="PRO_5019793280" evidence="3">
    <location>
        <begin position="20"/>
        <end position="330"/>
    </location>
</feature>
<dbReference type="PANTHER" id="PTHR47199">
    <property type="entry name" value="PHOTOSYSTEM II STABILITY/ASSEMBLY FACTOR HCF136, CHLOROPLASTIC"/>
    <property type="match status" value="1"/>
</dbReference>
<evidence type="ECO:0000256" key="3">
    <source>
        <dbReference type="SAM" id="SignalP"/>
    </source>
</evidence>
<dbReference type="RefSeq" id="WP_024570238.1">
    <property type="nucleotide sequence ID" value="NZ_CP037900.1"/>
</dbReference>
<dbReference type="InterPro" id="IPR015943">
    <property type="entry name" value="WD40/YVTN_repeat-like_dom_sf"/>
</dbReference>
<dbReference type="OrthoDB" id="9767885at2"/>
<evidence type="ECO:0000313" key="6">
    <source>
        <dbReference type="Proteomes" id="UP000253772"/>
    </source>
</evidence>
<dbReference type="SUPFAM" id="SSF110296">
    <property type="entry name" value="Oligoxyloglucan reducing end-specific cellobiohydrolase"/>
    <property type="match status" value="1"/>
</dbReference>
<evidence type="ECO:0000256" key="2">
    <source>
        <dbReference type="ARBA" id="ARBA00023276"/>
    </source>
</evidence>
<proteinExistence type="predicted"/>
<evidence type="ECO:0000313" key="5">
    <source>
        <dbReference type="EMBL" id="QBP09952.1"/>
    </source>
</evidence>
<keyword evidence="2" id="KW-0604">Photosystem II</keyword>
<evidence type="ECO:0000259" key="4">
    <source>
        <dbReference type="Pfam" id="PF14870"/>
    </source>
</evidence>
<feature type="domain" description="Photosynthesis system II assembly factor Ycf48/Hcf136-like" evidence="4">
    <location>
        <begin position="85"/>
        <end position="268"/>
    </location>
</feature>
<name>A0A482IPV0_9BURK</name>